<evidence type="ECO:0008006" key="3">
    <source>
        <dbReference type="Google" id="ProtNLM"/>
    </source>
</evidence>
<dbReference type="PROSITE" id="PS51257">
    <property type="entry name" value="PROKAR_LIPOPROTEIN"/>
    <property type="match status" value="1"/>
</dbReference>
<protein>
    <recommendedName>
        <fullName evidence="3">BACON domain-containing protein</fullName>
    </recommendedName>
</protein>
<dbReference type="OrthoDB" id="1079069at2"/>
<reference evidence="1 2" key="2">
    <citation type="journal article" date="2011" name="Stand. Genomic Sci.">
        <title>Complete genome sequence of Paludibacter propionicigenes type strain (WB4).</title>
        <authorList>
            <person name="Gronow S."/>
            <person name="Munk C."/>
            <person name="Lapidus A."/>
            <person name="Nolan M."/>
            <person name="Lucas S."/>
            <person name="Hammon N."/>
            <person name="Deshpande S."/>
            <person name="Cheng J.F."/>
            <person name="Tapia R."/>
            <person name="Han C."/>
            <person name="Goodwin L."/>
            <person name="Pitluck S."/>
            <person name="Liolios K."/>
            <person name="Ivanova N."/>
            <person name="Mavromatis K."/>
            <person name="Mikhailova N."/>
            <person name="Pati A."/>
            <person name="Chen A."/>
            <person name="Palaniappan K."/>
            <person name="Land M."/>
            <person name="Hauser L."/>
            <person name="Chang Y.J."/>
            <person name="Jeffries C.D."/>
            <person name="Brambilla E."/>
            <person name="Rohde M."/>
            <person name="Goker M."/>
            <person name="Detter J.C."/>
            <person name="Woyke T."/>
            <person name="Bristow J."/>
            <person name="Eisen J.A."/>
            <person name="Markowitz V."/>
            <person name="Hugenholtz P."/>
            <person name="Kyrpides N.C."/>
            <person name="Klenk H.P."/>
        </authorList>
    </citation>
    <scope>NUCLEOTIDE SEQUENCE [LARGE SCALE GENOMIC DNA]</scope>
    <source>
        <strain evidence="2">DSM 17365 / JCM 13257 / WB4</strain>
    </source>
</reference>
<dbReference type="EMBL" id="CP002345">
    <property type="protein sequence ID" value="ADQ79169.1"/>
    <property type="molecule type" value="Genomic_DNA"/>
</dbReference>
<organism evidence="1 2">
    <name type="scientific">Paludibacter propionicigenes (strain DSM 17365 / JCM 13257 / WB4)</name>
    <dbReference type="NCBI Taxonomy" id="694427"/>
    <lineage>
        <taxon>Bacteria</taxon>
        <taxon>Pseudomonadati</taxon>
        <taxon>Bacteroidota</taxon>
        <taxon>Bacteroidia</taxon>
        <taxon>Bacteroidales</taxon>
        <taxon>Paludibacteraceae</taxon>
        <taxon>Paludibacter</taxon>
    </lineage>
</organism>
<evidence type="ECO:0000313" key="1">
    <source>
        <dbReference type="EMBL" id="ADQ79169.1"/>
    </source>
</evidence>
<dbReference type="SUPFAM" id="SSF82171">
    <property type="entry name" value="DPP6 N-terminal domain-like"/>
    <property type="match status" value="1"/>
</dbReference>
<dbReference type="KEGG" id="ppn:Palpr_1020"/>
<evidence type="ECO:0000313" key="2">
    <source>
        <dbReference type="Proteomes" id="UP000008718"/>
    </source>
</evidence>
<dbReference type="AlphaFoldDB" id="E4T375"/>
<dbReference type="HOGENOM" id="CLU_491621_0_0_10"/>
<reference key="1">
    <citation type="submission" date="2010-11" db="EMBL/GenBank/DDBJ databases">
        <title>The complete genome of Paludibacter propionicigenes DSM 17365.</title>
        <authorList>
            <consortium name="US DOE Joint Genome Institute (JGI-PGF)"/>
            <person name="Lucas S."/>
            <person name="Copeland A."/>
            <person name="Lapidus A."/>
            <person name="Bruce D."/>
            <person name="Goodwin L."/>
            <person name="Pitluck S."/>
            <person name="Kyrpides N."/>
            <person name="Mavromatis K."/>
            <person name="Ivanova N."/>
            <person name="Munk A.C."/>
            <person name="Brettin T."/>
            <person name="Detter J.C."/>
            <person name="Han C."/>
            <person name="Tapia R."/>
            <person name="Land M."/>
            <person name="Hauser L."/>
            <person name="Markowitz V."/>
            <person name="Cheng J.-F."/>
            <person name="Hugenholtz P."/>
            <person name="Woyke T."/>
            <person name="Wu D."/>
            <person name="Gronow S."/>
            <person name="Wellnitz S."/>
            <person name="Brambilla E."/>
            <person name="Klenk H.-P."/>
            <person name="Eisen J.A."/>
        </authorList>
    </citation>
    <scope>NUCLEOTIDE SEQUENCE</scope>
    <source>
        <strain>WB4</strain>
    </source>
</reference>
<keyword evidence="2" id="KW-1185">Reference proteome</keyword>
<sequence length="554" mass="61112">MKSIYRLSFLAVILILFFSCNTDFLDKNKTSYYSANDTVYLNNHQQDVNIEYKVTSLSDRSFTIMGQPKWLTFNSMEGRITNGVIKLSFTIDRENSMLSIGKHPAQIVLNIENLGIMSIPVVYSNVGNPTMVCSTTSLSFESLSPKTFTIANTSAGYLDWRITNIPEWLKLSATSGSLSNWQITTVTVSWNPTLPAPTEDKIATLHILNSSANNDQTIVVTFKGGSLLLSKLLSIPGTVTDVEYYKASGIMTICTQSPNSLILFNTTTNQSSTIALTKTPACVSISENGLNAVIGYTVASVSYIDINAASIIKNYDIDCLPYDIVLGDNAWCYITPTVDQWEAIRSLNLNTGALTKGKASGIYEKTMIKKIPGKPNLVGTRTTLSPSGLHIFNISKGIVSDSVSYWHESLSSFWISEDGKKLFTGYRKVYQLPAYDGLYHTDAPGTYGIIQTNLSTITSVDHCAKSNSIFTVSNDNIYSGIKSSKIEQFDVTSLNKIKDFEAAPVLFLENGLYNFYPTAASYIFSDINGTALFLIKNISPEYKKTSWSIEKIKL</sequence>
<proteinExistence type="predicted"/>
<dbReference type="RefSeq" id="WP_013444538.1">
    <property type="nucleotide sequence ID" value="NC_014734.1"/>
</dbReference>
<dbReference type="eggNOG" id="COG3391">
    <property type="taxonomic scope" value="Bacteria"/>
</dbReference>
<accession>E4T375</accession>
<dbReference type="Proteomes" id="UP000008718">
    <property type="component" value="Chromosome"/>
</dbReference>
<gene>
    <name evidence="1" type="ordered locus">Palpr_1020</name>
</gene>
<name>E4T375_PALPW</name>